<reference evidence="7 10" key="2">
    <citation type="submission" date="2024-01" db="EMBL/GenBank/DDBJ databases">
        <title>Genome mining of biosynthetic gene clusters to explore secondary metabolites of Streptomyces sp.</title>
        <authorList>
            <person name="Baig A."/>
            <person name="Ajitkumar Shintre N."/>
            <person name="Kumar H."/>
            <person name="Anbarasu A."/>
            <person name="Ramaiah S."/>
        </authorList>
    </citation>
    <scope>NUCLEOTIDE SEQUENCE [LARGE SCALE GENOMIC DNA]</scope>
    <source>
        <strain evidence="7 10">A01</strain>
    </source>
</reference>
<dbReference type="GeneID" id="91393506"/>
<keyword evidence="4" id="KW-0804">Transcription</keyword>
<dbReference type="Pfam" id="PF04542">
    <property type="entry name" value="Sigma70_r2"/>
    <property type="match status" value="1"/>
</dbReference>
<dbReference type="EMBL" id="WWHY01000001">
    <property type="protein sequence ID" value="MYR31497.1"/>
    <property type="molecule type" value="Genomic_DNA"/>
</dbReference>
<dbReference type="InterPro" id="IPR014284">
    <property type="entry name" value="RNA_pol_sigma-70_dom"/>
</dbReference>
<dbReference type="GO" id="GO:0003677">
    <property type="term" value="F:DNA binding"/>
    <property type="evidence" value="ECO:0007669"/>
    <property type="project" value="UniProtKB-KW"/>
</dbReference>
<evidence type="ECO:0000256" key="4">
    <source>
        <dbReference type="ARBA" id="ARBA00023163"/>
    </source>
</evidence>
<dbReference type="GO" id="GO:0016987">
    <property type="term" value="F:sigma factor activity"/>
    <property type="evidence" value="ECO:0007669"/>
    <property type="project" value="UniProtKB-KW"/>
</dbReference>
<feature type="region of interest" description="Disordered" evidence="5">
    <location>
        <begin position="66"/>
        <end position="93"/>
    </location>
</feature>
<proteinExistence type="predicted"/>
<evidence type="ECO:0000256" key="2">
    <source>
        <dbReference type="ARBA" id="ARBA00023082"/>
    </source>
</evidence>
<evidence type="ECO:0000256" key="3">
    <source>
        <dbReference type="ARBA" id="ARBA00023125"/>
    </source>
</evidence>
<dbReference type="GO" id="GO:0006352">
    <property type="term" value="P:DNA-templated transcription initiation"/>
    <property type="evidence" value="ECO:0007669"/>
    <property type="project" value="InterPro"/>
</dbReference>
<evidence type="ECO:0000259" key="6">
    <source>
        <dbReference type="Pfam" id="PF04542"/>
    </source>
</evidence>
<keyword evidence="10" id="KW-1185">Reference proteome</keyword>
<name>A0A7K2INU2_9ACTN</name>
<sequence>MDRHLPMVNRIARSYGLSTPDREDAVQTVWLNLNRHLPRLRSPHLLRPWLRRVTRNVCASQRDPLRRTVPVDPSDLAEYPMPEPDTEHEYLSRERRTELHRAIDELTDPADRRVARYYLDDSPDAAPITRRTTAGERRHLFRRLRRSLGVVPTPAKGVRDP</sequence>
<accession>A0A7K2INU2</accession>
<evidence type="ECO:0000313" key="8">
    <source>
        <dbReference type="EMBL" id="MYR31497.1"/>
    </source>
</evidence>
<protein>
    <submittedName>
        <fullName evidence="8">Sigma-70 family RNA polymerase sigma factor</fullName>
    </submittedName>
</protein>
<dbReference type="Proteomes" id="UP000467124">
    <property type="component" value="Unassembled WGS sequence"/>
</dbReference>
<evidence type="ECO:0000256" key="1">
    <source>
        <dbReference type="ARBA" id="ARBA00023015"/>
    </source>
</evidence>
<evidence type="ECO:0000313" key="7">
    <source>
        <dbReference type="EMBL" id="MFB8768586.1"/>
    </source>
</evidence>
<dbReference type="Gene3D" id="1.10.1740.10">
    <property type="match status" value="1"/>
</dbReference>
<evidence type="ECO:0000313" key="9">
    <source>
        <dbReference type="Proteomes" id="UP000467124"/>
    </source>
</evidence>
<gene>
    <name evidence="8" type="ORF">GTW20_04245</name>
    <name evidence="7" type="ORF">VSQ78_12820</name>
</gene>
<dbReference type="NCBIfam" id="TIGR02937">
    <property type="entry name" value="sigma70-ECF"/>
    <property type="match status" value="1"/>
</dbReference>
<feature type="domain" description="RNA polymerase sigma-70 region 2" evidence="6">
    <location>
        <begin position="2"/>
        <end position="60"/>
    </location>
</feature>
<dbReference type="PANTHER" id="PTHR43133">
    <property type="entry name" value="RNA POLYMERASE ECF-TYPE SIGMA FACTO"/>
    <property type="match status" value="1"/>
</dbReference>
<comment type="caution">
    <text evidence="8">The sequence shown here is derived from an EMBL/GenBank/DDBJ whole genome shotgun (WGS) entry which is preliminary data.</text>
</comment>
<evidence type="ECO:0000313" key="10">
    <source>
        <dbReference type="Proteomes" id="UP001585053"/>
    </source>
</evidence>
<dbReference type="SUPFAM" id="SSF88946">
    <property type="entry name" value="Sigma2 domain of RNA polymerase sigma factors"/>
    <property type="match status" value="1"/>
</dbReference>
<dbReference type="Proteomes" id="UP001585053">
    <property type="component" value="Unassembled WGS sequence"/>
</dbReference>
<dbReference type="EMBL" id="JAYMRS010000003">
    <property type="protein sequence ID" value="MFB8768586.1"/>
    <property type="molecule type" value="Genomic_DNA"/>
</dbReference>
<evidence type="ECO:0000256" key="5">
    <source>
        <dbReference type="SAM" id="MobiDB-lite"/>
    </source>
</evidence>
<keyword evidence="3" id="KW-0238">DNA-binding</keyword>
<dbReference type="PANTHER" id="PTHR43133:SF8">
    <property type="entry name" value="RNA POLYMERASE SIGMA FACTOR HI_1459-RELATED"/>
    <property type="match status" value="1"/>
</dbReference>
<reference evidence="8 9" key="1">
    <citation type="journal article" date="2019" name="Nat. Commun.">
        <title>The antimicrobial potential of Streptomyces from insect microbiomes.</title>
        <authorList>
            <person name="Chevrette M.G."/>
            <person name="Carlson C.M."/>
            <person name="Ortega H.E."/>
            <person name="Thomas C."/>
            <person name="Ananiev G.E."/>
            <person name="Barns K.J."/>
            <person name="Book A.J."/>
            <person name="Cagnazzo J."/>
            <person name="Carlos C."/>
            <person name="Flanigan W."/>
            <person name="Grubbs K.J."/>
            <person name="Horn H.A."/>
            <person name="Hoffmann F.M."/>
            <person name="Klassen J.L."/>
            <person name="Knack J.J."/>
            <person name="Lewin G.R."/>
            <person name="McDonald B.R."/>
            <person name="Muller L."/>
            <person name="Melo W.G.P."/>
            <person name="Pinto-Tomas A.A."/>
            <person name="Schmitz A."/>
            <person name="Wendt-Pienkowski E."/>
            <person name="Wildman S."/>
            <person name="Zhao M."/>
            <person name="Zhang F."/>
            <person name="Bugni T.S."/>
            <person name="Andes D.R."/>
            <person name="Pupo M.T."/>
            <person name="Currie C.R."/>
        </authorList>
    </citation>
    <scope>NUCLEOTIDE SEQUENCE [LARGE SCALE GENOMIC DNA]</scope>
    <source>
        <strain evidence="8 9">SID5840</strain>
    </source>
</reference>
<dbReference type="InterPro" id="IPR013325">
    <property type="entry name" value="RNA_pol_sigma_r2"/>
</dbReference>
<dbReference type="RefSeq" id="WP_014912418.1">
    <property type="nucleotide sequence ID" value="NZ_BAZE01000012.1"/>
</dbReference>
<keyword evidence="2" id="KW-0731">Sigma factor</keyword>
<dbReference type="AlphaFoldDB" id="A0A7K2INU2"/>
<dbReference type="InterPro" id="IPR007627">
    <property type="entry name" value="RNA_pol_sigma70_r2"/>
</dbReference>
<dbReference type="InterPro" id="IPR039425">
    <property type="entry name" value="RNA_pol_sigma-70-like"/>
</dbReference>
<organism evidence="8 9">
    <name type="scientific">Nocardiopsis alba</name>
    <dbReference type="NCBI Taxonomy" id="53437"/>
    <lineage>
        <taxon>Bacteria</taxon>
        <taxon>Bacillati</taxon>
        <taxon>Actinomycetota</taxon>
        <taxon>Actinomycetes</taxon>
        <taxon>Streptosporangiales</taxon>
        <taxon>Nocardiopsidaceae</taxon>
        <taxon>Nocardiopsis</taxon>
    </lineage>
</organism>
<keyword evidence="1" id="KW-0805">Transcription regulation</keyword>